<evidence type="ECO:0000313" key="1">
    <source>
        <dbReference type="EMBL" id="MBW80926.1"/>
    </source>
</evidence>
<accession>A0A2P2II82</accession>
<reference evidence="1" key="1">
    <citation type="submission" date="2018-02" db="EMBL/GenBank/DDBJ databases">
        <title>Rhizophora mucronata_Transcriptome.</title>
        <authorList>
            <person name="Meera S.P."/>
            <person name="Sreeshan A."/>
            <person name="Augustine A."/>
        </authorList>
    </citation>
    <scope>NUCLEOTIDE SEQUENCE</scope>
    <source>
        <tissue evidence="1">Leaf</tissue>
    </source>
</reference>
<protein>
    <submittedName>
        <fullName evidence="1">Uncharacterized protein</fullName>
    </submittedName>
</protein>
<sequence>MQSGRISFRES</sequence>
<dbReference type="EMBL" id="GGEC01000443">
    <property type="protein sequence ID" value="MBW80926.1"/>
    <property type="molecule type" value="Transcribed_RNA"/>
</dbReference>
<proteinExistence type="predicted"/>
<name>A0A2P2II82_RHIMU</name>
<organism evidence="1">
    <name type="scientific">Rhizophora mucronata</name>
    <name type="common">Asiatic mangrove</name>
    <dbReference type="NCBI Taxonomy" id="61149"/>
    <lineage>
        <taxon>Eukaryota</taxon>
        <taxon>Viridiplantae</taxon>
        <taxon>Streptophyta</taxon>
        <taxon>Embryophyta</taxon>
        <taxon>Tracheophyta</taxon>
        <taxon>Spermatophyta</taxon>
        <taxon>Magnoliopsida</taxon>
        <taxon>eudicotyledons</taxon>
        <taxon>Gunneridae</taxon>
        <taxon>Pentapetalae</taxon>
        <taxon>rosids</taxon>
        <taxon>fabids</taxon>
        <taxon>Malpighiales</taxon>
        <taxon>Rhizophoraceae</taxon>
        <taxon>Rhizophora</taxon>
    </lineage>
</organism>